<dbReference type="Proteomes" id="UP000199377">
    <property type="component" value="Unassembled WGS sequence"/>
</dbReference>
<gene>
    <name evidence="7" type="ORF">SAMN05216258_105517</name>
</gene>
<dbReference type="Pfam" id="PF09242">
    <property type="entry name" value="FCSD-flav_bind"/>
    <property type="match status" value="1"/>
</dbReference>
<dbReference type="InterPro" id="IPR016156">
    <property type="entry name" value="FAD/NAD-linked_Rdtase_dimer_sf"/>
</dbReference>
<dbReference type="OrthoDB" id="9802771at2"/>
<dbReference type="InterPro" id="IPR049386">
    <property type="entry name" value="FCSD_central"/>
</dbReference>
<dbReference type="SUPFAM" id="SSF55424">
    <property type="entry name" value="FAD/NAD-linked reductases, dimerisation (C-terminal) domain"/>
    <property type="match status" value="1"/>
</dbReference>
<dbReference type="InterPro" id="IPR015323">
    <property type="entry name" value="FlavoCytC_S_DH_flav-bd"/>
</dbReference>
<dbReference type="InterPro" id="IPR036188">
    <property type="entry name" value="FAD/NAD-bd_sf"/>
</dbReference>
<evidence type="ECO:0000313" key="8">
    <source>
        <dbReference type="Proteomes" id="UP000199377"/>
    </source>
</evidence>
<organism evidence="7 8">
    <name type="scientific">Albimonas pacifica</name>
    <dbReference type="NCBI Taxonomy" id="1114924"/>
    <lineage>
        <taxon>Bacteria</taxon>
        <taxon>Pseudomonadati</taxon>
        <taxon>Pseudomonadota</taxon>
        <taxon>Alphaproteobacteria</taxon>
        <taxon>Rhodobacterales</taxon>
        <taxon>Paracoccaceae</taxon>
        <taxon>Albimonas</taxon>
    </lineage>
</organism>
<dbReference type="Gene3D" id="3.90.760.10">
    <property type="entry name" value="Flavocytochrome c sulphide dehydrogenase, flavin-binding domain"/>
    <property type="match status" value="1"/>
</dbReference>
<feature type="domain" description="Sulfide dehydrogenase [flavocytochrome c] flavoprotein chain central" evidence="6">
    <location>
        <begin position="187"/>
        <end position="300"/>
    </location>
</feature>
<dbReference type="PROSITE" id="PS51318">
    <property type="entry name" value="TAT"/>
    <property type="match status" value="1"/>
</dbReference>
<dbReference type="InterPro" id="IPR052541">
    <property type="entry name" value="SQRD"/>
</dbReference>
<keyword evidence="8" id="KW-1185">Reference proteome</keyword>
<sequence>MGRGRPTRRARPPVASPGAGPTGPGVSRRQALGLLTAAGAALLAPAVFAPALAQARPRVVVIGGGPGGATAARRLAGACEVTLVEPNPIYRSCFFSNLAIGGHVPFEALAHGYDAVAAAGVRMAPLRATDVDPDARRVTLEGGEALDYDRLVLAPGIAYVPDGLPGWSPRDEAAIPSAYLTGGDPRAIRDQALALPEGGTWCLVAPPDPSRCPPAPYERASMVASLLKARNPTAKILIVDPKPRYAKQALFEEGWQVHYTGMIDRLGPDFGADRLEIRPGGMQVVVDGDAEDVDACNVIPPQQAGAICFAAGVTDASGWAPVEATGLRSTLQPFIHVVGDSAATGAIPKAASAAASEGQVAAAAILHELDLGPEPTPRYRSACWSSIAEGDAVAEETEFAPGPDGRLAAVSHRISQTGESADVRRANWADAFAWYADLTADVFG</sequence>
<evidence type="ECO:0000256" key="2">
    <source>
        <dbReference type="ARBA" id="ARBA00022827"/>
    </source>
</evidence>
<dbReference type="Gene3D" id="3.50.50.60">
    <property type="entry name" value="FAD/NAD(P)-binding domain"/>
    <property type="match status" value="2"/>
</dbReference>
<evidence type="ECO:0000313" key="7">
    <source>
        <dbReference type="EMBL" id="SFI31109.1"/>
    </source>
</evidence>
<reference evidence="7 8" key="1">
    <citation type="submission" date="2016-10" db="EMBL/GenBank/DDBJ databases">
        <authorList>
            <person name="de Groot N.N."/>
        </authorList>
    </citation>
    <scope>NUCLEOTIDE SEQUENCE [LARGE SCALE GENOMIC DNA]</scope>
    <source>
        <strain evidence="7 8">CGMCC 1.11030</strain>
    </source>
</reference>
<dbReference type="InterPro" id="IPR023753">
    <property type="entry name" value="FAD/NAD-binding_dom"/>
</dbReference>
<dbReference type="Pfam" id="PF21706">
    <property type="entry name" value="FCSD_central"/>
    <property type="match status" value="1"/>
</dbReference>
<evidence type="ECO:0000256" key="1">
    <source>
        <dbReference type="ARBA" id="ARBA00022630"/>
    </source>
</evidence>
<dbReference type="Pfam" id="PF07992">
    <property type="entry name" value="Pyr_redox_2"/>
    <property type="match status" value="1"/>
</dbReference>
<dbReference type="InterPro" id="IPR037092">
    <property type="entry name" value="FlavoCytC_S_DH_flav-bd_sf"/>
</dbReference>
<name>A0A1I3H655_9RHOB</name>
<dbReference type="EMBL" id="FOQH01000005">
    <property type="protein sequence ID" value="SFI31109.1"/>
    <property type="molecule type" value="Genomic_DNA"/>
</dbReference>
<dbReference type="PRINTS" id="PR00368">
    <property type="entry name" value="FADPNR"/>
</dbReference>
<feature type="domain" description="FAD/NAD(P)-binding" evidence="4">
    <location>
        <begin position="58"/>
        <end position="166"/>
    </location>
</feature>
<dbReference type="AlphaFoldDB" id="A0A1I3H655"/>
<evidence type="ECO:0000259" key="5">
    <source>
        <dbReference type="Pfam" id="PF09242"/>
    </source>
</evidence>
<protein>
    <submittedName>
        <fullName evidence="7">Cytochrome-dependent sulfide dehydrogenase (Flavoprotein)</fullName>
    </submittedName>
</protein>
<evidence type="ECO:0000259" key="6">
    <source>
        <dbReference type="Pfam" id="PF21706"/>
    </source>
</evidence>
<keyword evidence="2" id="KW-0274">FAD</keyword>
<dbReference type="STRING" id="1114924.SAMN05216258_105517"/>
<feature type="compositionally biased region" description="Basic residues" evidence="3">
    <location>
        <begin position="1"/>
        <end position="11"/>
    </location>
</feature>
<feature type="region of interest" description="Disordered" evidence="3">
    <location>
        <begin position="1"/>
        <end position="27"/>
    </location>
</feature>
<evidence type="ECO:0000256" key="3">
    <source>
        <dbReference type="SAM" id="MobiDB-lite"/>
    </source>
</evidence>
<proteinExistence type="predicted"/>
<dbReference type="GO" id="GO:0016491">
    <property type="term" value="F:oxidoreductase activity"/>
    <property type="evidence" value="ECO:0007669"/>
    <property type="project" value="InterPro"/>
</dbReference>
<accession>A0A1I3H655</accession>
<dbReference type="PANTHER" id="PTHR43755:SF1">
    <property type="entry name" value="FAD-DEPENDENT PYRIDINE NUCLEOTIDE-DISULPHIDE OXIDOREDUCTASE"/>
    <property type="match status" value="1"/>
</dbReference>
<evidence type="ECO:0000259" key="4">
    <source>
        <dbReference type="Pfam" id="PF07992"/>
    </source>
</evidence>
<feature type="domain" description="Flavocytochrome c sulphide dehydrogenase flavin-binding" evidence="5">
    <location>
        <begin position="375"/>
        <end position="443"/>
    </location>
</feature>
<dbReference type="PANTHER" id="PTHR43755">
    <property type="match status" value="1"/>
</dbReference>
<dbReference type="GO" id="GO:0050660">
    <property type="term" value="F:flavin adenine dinucleotide binding"/>
    <property type="evidence" value="ECO:0007669"/>
    <property type="project" value="InterPro"/>
</dbReference>
<keyword evidence="1" id="KW-0285">Flavoprotein</keyword>
<dbReference type="InterPro" id="IPR006311">
    <property type="entry name" value="TAT_signal"/>
</dbReference>
<dbReference type="SUPFAM" id="SSF51905">
    <property type="entry name" value="FAD/NAD(P)-binding domain"/>
    <property type="match status" value="2"/>
</dbReference>